<dbReference type="EMBL" id="JAMQOM010000002">
    <property type="protein sequence ID" value="MDS0220941.1"/>
    <property type="molecule type" value="Genomic_DNA"/>
</dbReference>
<gene>
    <name evidence="5" type="ORF">NDI54_06195</name>
</gene>
<dbReference type="InterPro" id="IPR001173">
    <property type="entry name" value="Glyco_trans_2-like"/>
</dbReference>
<keyword evidence="6" id="KW-1185">Reference proteome</keyword>
<evidence type="ECO:0000256" key="3">
    <source>
        <dbReference type="ARBA" id="ARBA00022679"/>
    </source>
</evidence>
<dbReference type="AlphaFoldDB" id="A0AAE4JIC2"/>
<dbReference type="SUPFAM" id="SSF53448">
    <property type="entry name" value="Nucleotide-diphospho-sugar transferases"/>
    <property type="match status" value="1"/>
</dbReference>
<feature type="domain" description="Glycosyltransferase 2-like" evidence="4">
    <location>
        <begin position="7"/>
        <end position="168"/>
    </location>
</feature>
<dbReference type="RefSeq" id="WP_310895601.1">
    <property type="nucleotide sequence ID" value="NZ_JAMQOM010000002.1"/>
</dbReference>
<accession>A0AAE4JIC2</accession>
<protein>
    <submittedName>
        <fullName evidence="5">Glycosyltransferase</fullName>
        <ecNumber evidence="5">2.4.-.-</ecNumber>
    </submittedName>
</protein>
<evidence type="ECO:0000313" key="5">
    <source>
        <dbReference type="EMBL" id="MDS0220941.1"/>
    </source>
</evidence>
<dbReference type="PANTHER" id="PTHR43179:SF12">
    <property type="entry name" value="GALACTOFURANOSYLTRANSFERASE GLFT2"/>
    <property type="match status" value="1"/>
</dbReference>
<organism evidence="5 6">
    <name type="scientific">Haloarcula terrestris</name>
    <dbReference type="NCBI Taxonomy" id="2950533"/>
    <lineage>
        <taxon>Archaea</taxon>
        <taxon>Methanobacteriati</taxon>
        <taxon>Methanobacteriota</taxon>
        <taxon>Stenosarchaea group</taxon>
        <taxon>Halobacteria</taxon>
        <taxon>Halobacteriales</taxon>
        <taxon>Haloarculaceae</taxon>
        <taxon>Haloarcula</taxon>
    </lineage>
</organism>
<name>A0AAE4JIC2_9EURY</name>
<dbReference type="Gene3D" id="3.90.550.10">
    <property type="entry name" value="Spore Coat Polysaccharide Biosynthesis Protein SpsA, Chain A"/>
    <property type="match status" value="1"/>
</dbReference>
<proteinExistence type="inferred from homology"/>
<keyword evidence="2 5" id="KW-0328">Glycosyltransferase</keyword>
<comment type="caution">
    <text evidence="5">The sequence shown here is derived from an EMBL/GenBank/DDBJ whole genome shotgun (WGS) entry which is preliminary data.</text>
</comment>
<keyword evidence="3 5" id="KW-0808">Transferase</keyword>
<evidence type="ECO:0000313" key="6">
    <source>
        <dbReference type="Proteomes" id="UP001253439"/>
    </source>
</evidence>
<comment type="similarity">
    <text evidence="1">Belongs to the glycosyltransferase 2 family.</text>
</comment>
<sequence length="303" mass="34683">MNRPKISILVATSNRPEMLRTCIKSILSQNHSSYEIIILDSSSEIDSCSRINDLTSDDRIHCTNETAFRGVAGSRNWLVENADGEILVFIDDDAYFPDSGALSSIESGFERETGIQAFKIIDNPSGQNRKVRVPVKNRAMNNIDINSRFKVSYYIGAGHAIKREIFETCGTYVDNFVYGSEELDLSYRVISNGFNIVYNPDVVVHHNPQQPVVSAETTGHTELYYRTANRIFMAYKYLPLKYITTYLLSWMSYFFIDAIRKGDIPSYFYGIFRGIKSTSSVNRTPIDSRTEEYLKQNHGRLWY</sequence>
<evidence type="ECO:0000259" key="4">
    <source>
        <dbReference type="Pfam" id="PF00535"/>
    </source>
</evidence>
<dbReference type="Pfam" id="PF00535">
    <property type="entry name" value="Glycos_transf_2"/>
    <property type="match status" value="1"/>
</dbReference>
<evidence type="ECO:0000256" key="2">
    <source>
        <dbReference type="ARBA" id="ARBA00022676"/>
    </source>
</evidence>
<dbReference type="PANTHER" id="PTHR43179">
    <property type="entry name" value="RHAMNOSYLTRANSFERASE WBBL"/>
    <property type="match status" value="1"/>
</dbReference>
<dbReference type="GO" id="GO:0016757">
    <property type="term" value="F:glycosyltransferase activity"/>
    <property type="evidence" value="ECO:0007669"/>
    <property type="project" value="UniProtKB-KW"/>
</dbReference>
<reference evidence="5 6" key="1">
    <citation type="submission" date="2022-06" db="EMBL/GenBank/DDBJ databases">
        <title>Haloarcula sp. a new haloarchaeum isolate from saline soil.</title>
        <authorList>
            <person name="Strakova D."/>
            <person name="Galisteo C."/>
            <person name="Sanchez-Porro C."/>
            <person name="Ventosa A."/>
        </authorList>
    </citation>
    <scope>NUCLEOTIDE SEQUENCE [LARGE SCALE GENOMIC DNA]</scope>
    <source>
        <strain evidence="5 6">S1AR25-5A</strain>
    </source>
</reference>
<dbReference type="Proteomes" id="UP001253439">
    <property type="component" value="Unassembled WGS sequence"/>
</dbReference>
<dbReference type="EC" id="2.4.-.-" evidence="5"/>
<dbReference type="InterPro" id="IPR029044">
    <property type="entry name" value="Nucleotide-diphossugar_trans"/>
</dbReference>
<evidence type="ECO:0000256" key="1">
    <source>
        <dbReference type="ARBA" id="ARBA00006739"/>
    </source>
</evidence>